<dbReference type="GO" id="GO:0032259">
    <property type="term" value="P:methylation"/>
    <property type="evidence" value="ECO:0007669"/>
    <property type="project" value="UniProtKB-KW"/>
</dbReference>
<evidence type="ECO:0000256" key="5">
    <source>
        <dbReference type="SAM" id="SignalP"/>
    </source>
</evidence>
<reference evidence="7 8" key="2">
    <citation type="submission" date="2020-04" db="EMBL/GenBank/DDBJ databases">
        <title>Genome sequencing and assembly of multiple isolates from the Colletotrichum gloeosporioides species complex.</title>
        <authorList>
            <person name="Gan P."/>
            <person name="Shirasu K."/>
        </authorList>
    </citation>
    <scope>NUCLEOTIDE SEQUENCE [LARGE SCALE GENOMIC DNA]</scope>
    <source>
        <strain evidence="7 8">Nara gc5</strain>
    </source>
</reference>
<feature type="signal peptide" evidence="5">
    <location>
        <begin position="1"/>
        <end position="23"/>
    </location>
</feature>
<dbReference type="InParanoid" id="A0A7J6IWW8"/>
<dbReference type="OrthoDB" id="2270193at2759"/>
<dbReference type="InterPro" id="IPR015947">
    <property type="entry name" value="PUA-like_sf"/>
</dbReference>
<evidence type="ECO:0000313" key="7">
    <source>
        <dbReference type="EMBL" id="KAF4481793.1"/>
    </source>
</evidence>
<gene>
    <name evidence="7" type="primary">SUVH5</name>
    <name evidence="7" type="ORF">CGGC5_v009041</name>
</gene>
<dbReference type="GO" id="GO:0008168">
    <property type="term" value="F:methyltransferase activity"/>
    <property type="evidence" value="ECO:0007669"/>
    <property type="project" value="UniProtKB-KW"/>
</dbReference>
<evidence type="ECO:0000256" key="1">
    <source>
        <dbReference type="ARBA" id="ARBA00023242"/>
    </source>
</evidence>
<name>A0A7J6IWW8_COLFN</name>
<dbReference type="AlphaFoldDB" id="A0A7J6IWW8"/>
<evidence type="ECO:0000259" key="6">
    <source>
        <dbReference type="PROSITE" id="PS51015"/>
    </source>
</evidence>
<feature type="region of interest" description="Disordered" evidence="3">
    <location>
        <begin position="173"/>
        <end position="198"/>
    </location>
</feature>
<dbReference type="GO" id="GO:0061630">
    <property type="term" value="F:ubiquitin protein ligase activity"/>
    <property type="evidence" value="ECO:0007669"/>
    <property type="project" value="TreeGrafter"/>
</dbReference>
<dbReference type="GeneID" id="43621594"/>
<evidence type="ECO:0000256" key="2">
    <source>
        <dbReference type="PROSITE-ProRule" id="PRU00358"/>
    </source>
</evidence>
<dbReference type="InterPro" id="IPR045134">
    <property type="entry name" value="UHRF1/2-like"/>
</dbReference>
<keyword evidence="8" id="KW-1185">Reference proteome</keyword>
<dbReference type="RefSeq" id="XP_031883530.2">
    <property type="nucleotide sequence ID" value="XM_032037619.2"/>
</dbReference>
<dbReference type="PANTHER" id="PTHR14140">
    <property type="entry name" value="E3 UBIQUITIN-PROTEIN LIGASE UHRF-RELATED"/>
    <property type="match status" value="1"/>
</dbReference>
<organism evidence="7 8">
    <name type="scientific">Colletotrichum fructicola (strain Nara gc5)</name>
    <name type="common">Anthracnose fungus</name>
    <name type="synonym">Colletotrichum gloeosporioides (strain Nara gc5)</name>
    <dbReference type="NCBI Taxonomy" id="1213859"/>
    <lineage>
        <taxon>Eukaryota</taxon>
        <taxon>Fungi</taxon>
        <taxon>Dikarya</taxon>
        <taxon>Ascomycota</taxon>
        <taxon>Pezizomycotina</taxon>
        <taxon>Sordariomycetes</taxon>
        <taxon>Hypocreomycetidae</taxon>
        <taxon>Glomerellales</taxon>
        <taxon>Glomerellaceae</taxon>
        <taxon>Colletotrichum</taxon>
        <taxon>Colletotrichum gloeosporioides species complex</taxon>
    </lineage>
</organism>
<comment type="caution">
    <text evidence="7">The sequence shown here is derived from an EMBL/GenBank/DDBJ whole genome shotgun (WGS) entry which is preliminary data.</text>
</comment>
<sequence>MIPIRTQARSLLVALFGVSVALGQECSYEGGWALRAPGSCPPSAPVECGTGAQPRCCPSGYTCIGDGDYVGNYCCKDPEDCRSLALEYPQCPDSSWKLWGVNGKLDNGGWCCMDSFNGTYRDNSQGIALLCTSTTATALPANISWADAVSTSSCSVTATSTLATTATGSSVVSSTATTTNTGTAASSTSTASAGNEESGGISGGAVAGAVVGGVAGIGLILAAIFFVWRRKRGSGTAATGLDGSEQGAWAYGDQSAGKHTYQMPSEMSAQPSRVEMDVAILDLMKDVRLVNRRTPCRETDSVTATISTNFTSVQSINPRVTMAAVTPVEEGTGPPPAPSTQTVPSPPRERTPGKYFAWVNKNVLGLLAIWSKRPQALDESTPRVVEKKQEFADYLNYVEACKQAFPNALPRELCSVDTAHQRLTSGLKIVCDPEKSIQQRYFSDEDKRRAQDLYDWAQRADALALTPPASDNETTAVATTRHPRTGTYSADSDGKYPIRKPAPAHPVWGRRGIMHGVALTGMNGKTQCLNRDYKNEQREAAVIGHNGLTVGDWFASQIRALFVGAHGSSEAGIHGRKDQGAYSVIVSGTYDEIDVDHGDVLYYSGSRSLEHKNPTQCPPRSSGTTALHVSQMNGRPVRVLRKASSDKKKFSVWAPLCGMRYDGLYSVTWSGTKKNTHNGLFEQFKLVRLPNQTPLEDLREIPSIAQRNDYARVSEYF</sequence>
<feature type="region of interest" description="Disordered" evidence="3">
    <location>
        <begin position="468"/>
        <end position="496"/>
    </location>
</feature>
<keyword evidence="7" id="KW-0489">Methyltransferase</keyword>
<feature type="transmembrane region" description="Helical" evidence="4">
    <location>
        <begin position="205"/>
        <end position="228"/>
    </location>
</feature>
<dbReference type="GO" id="GO:0005634">
    <property type="term" value="C:nucleus"/>
    <property type="evidence" value="ECO:0007669"/>
    <property type="project" value="UniProtKB-SubCell"/>
</dbReference>
<dbReference type="Gene3D" id="2.30.280.10">
    <property type="entry name" value="SRA-YDG"/>
    <property type="match status" value="1"/>
</dbReference>
<dbReference type="GO" id="GO:0044027">
    <property type="term" value="P:negative regulation of gene expression via chromosomal CpG island methylation"/>
    <property type="evidence" value="ECO:0007669"/>
    <property type="project" value="TreeGrafter"/>
</dbReference>
<feature type="domain" description="YDG" evidence="6">
    <location>
        <begin position="543"/>
        <end position="688"/>
    </location>
</feature>
<keyword evidence="5" id="KW-0732">Signal</keyword>
<feature type="compositionally biased region" description="Polar residues" evidence="3">
    <location>
        <begin position="469"/>
        <end position="478"/>
    </location>
</feature>
<keyword evidence="4" id="KW-0812">Transmembrane</keyword>
<dbReference type="InterPro" id="IPR036987">
    <property type="entry name" value="SRA-YDG_sf"/>
</dbReference>
<dbReference type="Pfam" id="PF02182">
    <property type="entry name" value="SAD_SRA"/>
    <property type="match status" value="1"/>
</dbReference>
<keyword evidence="7" id="KW-0808">Transferase</keyword>
<keyword evidence="4" id="KW-1133">Transmembrane helix</keyword>
<proteinExistence type="predicted"/>
<dbReference type="SUPFAM" id="SSF88697">
    <property type="entry name" value="PUA domain-like"/>
    <property type="match status" value="1"/>
</dbReference>
<comment type="subcellular location">
    <subcellularLocation>
        <location evidence="2">Nucleus</location>
    </subcellularLocation>
</comment>
<feature type="region of interest" description="Disordered" evidence="3">
    <location>
        <begin position="328"/>
        <end position="349"/>
    </location>
</feature>
<feature type="compositionally biased region" description="Low complexity" evidence="3">
    <location>
        <begin position="173"/>
        <end position="194"/>
    </location>
</feature>
<evidence type="ECO:0000313" key="8">
    <source>
        <dbReference type="Proteomes" id="UP000011096"/>
    </source>
</evidence>
<evidence type="ECO:0000256" key="3">
    <source>
        <dbReference type="SAM" id="MobiDB-lite"/>
    </source>
</evidence>
<evidence type="ECO:0000256" key="4">
    <source>
        <dbReference type="SAM" id="Phobius"/>
    </source>
</evidence>
<reference evidence="7 8" key="1">
    <citation type="submission" date="2012-08" db="EMBL/GenBank/DDBJ databases">
        <authorList>
            <person name="Gan P.H.P."/>
            <person name="Ikeda K."/>
            <person name="Irieda H."/>
            <person name="Narusaka M."/>
            <person name="O'Connell R.J."/>
            <person name="Narusaka Y."/>
            <person name="Takano Y."/>
            <person name="Kubo Y."/>
            <person name="Shirasu K."/>
        </authorList>
    </citation>
    <scope>NUCLEOTIDE SEQUENCE [LARGE SCALE GENOMIC DNA]</scope>
    <source>
        <strain evidence="7 8">Nara gc5</strain>
    </source>
</reference>
<dbReference type="InterPro" id="IPR003105">
    <property type="entry name" value="SRA_YDG"/>
</dbReference>
<dbReference type="GO" id="GO:0016567">
    <property type="term" value="P:protein ubiquitination"/>
    <property type="evidence" value="ECO:0007669"/>
    <property type="project" value="TreeGrafter"/>
</dbReference>
<dbReference type="SMART" id="SM00466">
    <property type="entry name" value="SRA"/>
    <property type="match status" value="1"/>
</dbReference>
<protein>
    <submittedName>
        <fullName evidence="7">Histone-lysine N-methyltransferase, H3 lysine-9 specific SUVH5</fullName>
    </submittedName>
</protein>
<keyword evidence="4" id="KW-0472">Membrane</keyword>
<dbReference type="PROSITE" id="PS51015">
    <property type="entry name" value="YDG"/>
    <property type="match status" value="1"/>
</dbReference>
<keyword evidence="1 2" id="KW-0539">Nucleus</keyword>
<dbReference type="PANTHER" id="PTHR14140:SF27">
    <property type="entry name" value="OS04G0289800 PROTEIN"/>
    <property type="match status" value="1"/>
</dbReference>
<dbReference type="Proteomes" id="UP000011096">
    <property type="component" value="Unassembled WGS sequence"/>
</dbReference>
<dbReference type="EMBL" id="ANPB02000005">
    <property type="protein sequence ID" value="KAF4481793.1"/>
    <property type="molecule type" value="Genomic_DNA"/>
</dbReference>
<accession>A0A7J6IWW8</accession>
<feature type="chain" id="PRO_5029637301" evidence="5">
    <location>
        <begin position="24"/>
        <end position="717"/>
    </location>
</feature>